<dbReference type="SMART" id="SM00387">
    <property type="entry name" value="HATPase_c"/>
    <property type="match status" value="1"/>
</dbReference>
<organism evidence="9 10">
    <name type="scientific">Falsiroseomonas bella</name>
    <dbReference type="NCBI Taxonomy" id="2184016"/>
    <lineage>
        <taxon>Bacteria</taxon>
        <taxon>Pseudomonadati</taxon>
        <taxon>Pseudomonadota</taxon>
        <taxon>Alphaproteobacteria</taxon>
        <taxon>Acetobacterales</taxon>
        <taxon>Roseomonadaceae</taxon>
        <taxon>Falsiroseomonas</taxon>
    </lineage>
</organism>
<dbReference type="SUPFAM" id="SSF55874">
    <property type="entry name" value="ATPase domain of HSP90 chaperone/DNA topoisomerase II/histidine kinase"/>
    <property type="match status" value="1"/>
</dbReference>
<feature type="transmembrane region" description="Helical" evidence="6">
    <location>
        <begin position="259"/>
        <end position="280"/>
    </location>
</feature>
<proteinExistence type="predicted"/>
<dbReference type="EMBL" id="QGNA01000003">
    <property type="protein sequence ID" value="PWS36655.1"/>
    <property type="molecule type" value="Genomic_DNA"/>
</dbReference>
<dbReference type="Pfam" id="PF02518">
    <property type="entry name" value="HATPase_c"/>
    <property type="match status" value="1"/>
</dbReference>
<dbReference type="AlphaFoldDB" id="A0A317FCS2"/>
<comment type="caution">
    <text evidence="9">The sequence shown here is derived from an EMBL/GenBank/DDBJ whole genome shotgun (WGS) entry which is preliminary data.</text>
</comment>
<comment type="catalytic activity">
    <reaction evidence="1">
        <text>ATP + protein L-histidine = ADP + protein N-phospho-L-histidine.</text>
        <dbReference type="EC" id="2.7.13.3"/>
    </reaction>
</comment>
<keyword evidence="6" id="KW-1133">Transmembrane helix</keyword>
<dbReference type="SMART" id="SM00388">
    <property type="entry name" value="HisKA"/>
    <property type="match status" value="1"/>
</dbReference>
<sequence>MVLPLWGLLGWIAWTSVQQARDDYQQQTLIVARNLALELDRELASFGGTLRALATSPALEDGDLRRFHEQAVQVAPAGGAIVMRDRSGQQLINTLFPFGTPLPVTAAPAVLAADACVFRTRSSCVSDLYTGTTDRQPYILLDVPVLREGEIERAVNIGVRAQHLASLLSRHRLPPGWSVSIIDRQDRIVARFPEHDRFVGSLANEALRRNAAADEGSVRTVNVAGVPVWGAFVRMPHWGWRVAIGVPESDLRAPMQRSAFYFGAAGLLAIGLSVGAALFVGRRLARSIGALSRMAEQVGHKATLSGVRTSIRELNQVSASLAEADARLRASTTERDRAQTELRRLNDELRARVEAEVAAREEAQARLAQAQRMEALGQLAGGIAHDFNNVLQAVQGGARLIASDAADPGRVRRLALMVVDAASRGAAVTRRLLTFARRADLRAEPVDVADLLTAMREILRHTLGSGIEVRVQVAPNVPALLADRGQLETVLVNLAANARDAMGGAGVLTLSAIHEAVANGNGAAAGAAGLKAGAYVRLSIADTGVGMDAPTLARATEPFFTTKPRGQGTGLGLAMARGFAEQSAGALTIESAPGFGTTVRLWLPVAPSEPVAPAPHVAEPRPQADARRRLLLVDDEALVRALTAEALEAAGFVVHSVGSSAEALELLDAGEAVDILVTDLSMPGLDGLALIREAQRRRPDLPAILLTGFATDMAELAVGGAISGRFSLLRKPIDAGMLAERADVLLRAAVAGR</sequence>
<dbReference type="OrthoDB" id="9796100at2"/>
<dbReference type="Gene3D" id="3.30.565.10">
    <property type="entry name" value="Histidine kinase-like ATPase, C-terminal domain"/>
    <property type="match status" value="1"/>
</dbReference>
<evidence type="ECO:0000313" key="9">
    <source>
        <dbReference type="EMBL" id="PWS36655.1"/>
    </source>
</evidence>
<feature type="modified residue" description="4-aspartylphosphate" evidence="4">
    <location>
        <position position="679"/>
    </location>
</feature>
<dbReference type="InterPro" id="IPR005467">
    <property type="entry name" value="His_kinase_dom"/>
</dbReference>
<feature type="domain" description="Histidine kinase" evidence="7">
    <location>
        <begin position="382"/>
        <end position="607"/>
    </location>
</feature>
<evidence type="ECO:0000256" key="3">
    <source>
        <dbReference type="ARBA" id="ARBA00022553"/>
    </source>
</evidence>
<evidence type="ECO:0000256" key="6">
    <source>
        <dbReference type="SAM" id="Phobius"/>
    </source>
</evidence>
<keyword evidence="6" id="KW-0472">Membrane</keyword>
<evidence type="ECO:0000259" key="8">
    <source>
        <dbReference type="PROSITE" id="PS50110"/>
    </source>
</evidence>
<dbReference type="SMART" id="SM00448">
    <property type="entry name" value="REC"/>
    <property type="match status" value="1"/>
</dbReference>
<reference evidence="10" key="1">
    <citation type="submission" date="2018-05" db="EMBL/GenBank/DDBJ databases">
        <authorList>
            <person name="Du Z."/>
            <person name="Wang X."/>
        </authorList>
    </citation>
    <scope>NUCLEOTIDE SEQUENCE [LARGE SCALE GENOMIC DNA]</scope>
    <source>
        <strain evidence="10">CQN31</strain>
    </source>
</reference>
<evidence type="ECO:0000313" key="10">
    <source>
        <dbReference type="Proteomes" id="UP000245765"/>
    </source>
</evidence>
<name>A0A317FCS2_9PROT</name>
<gene>
    <name evidence="9" type="ORF">DFH01_16080</name>
</gene>
<dbReference type="SUPFAM" id="SSF52172">
    <property type="entry name" value="CheY-like"/>
    <property type="match status" value="1"/>
</dbReference>
<dbReference type="Gene3D" id="1.10.287.130">
    <property type="match status" value="1"/>
</dbReference>
<feature type="domain" description="Response regulatory" evidence="8">
    <location>
        <begin position="629"/>
        <end position="746"/>
    </location>
</feature>
<dbReference type="Pfam" id="PF00072">
    <property type="entry name" value="Response_reg"/>
    <property type="match status" value="1"/>
</dbReference>
<evidence type="ECO:0000259" key="7">
    <source>
        <dbReference type="PROSITE" id="PS50109"/>
    </source>
</evidence>
<keyword evidence="5" id="KW-0175">Coiled coil</keyword>
<dbReference type="InterPro" id="IPR036890">
    <property type="entry name" value="HATPase_C_sf"/>
</dbReference>
<keyword evidence="3 4" id="KW-0597">Phosphoprotein</keyword>
<dbReference type="InterPro" id="IPR004358">
    <property type="entry name" value="Sig_transdc_His_kin-like_C"/>
</dbReference>
<evidence type="ECO:0000256" key="1">
    <source>
        <dbReference type="ARBA" id="ARBA00000085"/>
    </source>
</evidence>
<dbReference type="PANTHER" id="PTHR43065">
    <property type="entry name" value="SENSOR HISTIDINE KINASE"/>
    <property type="match status" value="1"/>
</dbReference>
<feature type="coiled-coil region" evidence="5">
    <location>
        <begin position="321"/>
        <end position="373"/>
    </location>
</feature>
<dbReference type="GO" id="GO:0000155">
    <property type="term" value="F:phosphorelay sensor kinase activity"/>
    <property type="evidence" value="ECO:0007669"/>
    <property type="project" value="InterPro"/>
</dbReference>
<dbReference type="InterPro" id="IPR001789">
    <property type="entry name" value="Sig_transdc_resp-reg_receiver"/>
</dbReference>
<dbReference type="PROSITE" id="PS50110">
    <property type="entry name" value="RESPONSE_REGULATORY"/>
    <property type="match status" value="1"/>
</dbReference>
<dbReference type="PRINTS" id="PR00344">
    <property type="entry name" value="BCTRLSENSOR"/>
</dbReference>
<keyword evidence="10" id="KW-1185">Reference proteome</keyword>
<dbReference type="RefSeq" id="WP_109871448.1">
    <property type="nucleotide sequence ID" value="NZ_QGNA01000003.1"/>
</dbReference>
<evidence type="ECO:0000256" key="5">
    <source>
        <dbReference type="SAM" id="Coils"/>
    </source>
</evidence>
<accession>A0A317FCS2</accession>
<dbReference type="InterPro" id="IPR003661">
    <property type="entry name" value="HisK_dim/P_dom"/>
</dbReference>
<dbReference type="PROSITE" id="PS50109">
    <property type="entry name" value="HIS_KIN"/>
    <property type="match status" value="1"/>
</dbReference>
<evidence type="ECO:0000256" key="2">
    <source>
        <dbReference type="ARBA" id="ARBA00012438"/>
    </source>
</evidence>
<dbReference type="PANTHER" id="PTHR43065:SF42">
    <property type="entry name" value="TWO-COMPONENT SENSOR PPRA"/>
    <property type="match status" value="1"/>
</dbReference>
<keyword evidence="6" id="KW-0812">Transmembrane</keyword>
<dbReference type="InterPro" id="IPR011006">
    <property type="entry name" value="CheY-like_superfamily"/>
</dbReference>
<evidence type="ECO:0000256" key="4">
    <source>
        <dbReference type="PROSITE-ProRule" id="PRU00169"/>
    </source>
</evidence>
<dbReference type="Gene3D" id="3.40.50.2300">
    <property type="match status" value="1"/>
</dbReference>
<dbReference type="CDD" id="cd18774">
    <property type="entry name" value="PDC2_HK_sensor"/>
    <property type="match status" value="1"/>
</dbReference>
<dbReference type="Proteomes" id="UP000245765">
    <property type="component" value="Unassembled WGS sequence"/>
</dbReference>
<dbReference type="SUPFAM" id="SSF47384">
    <property type="entry name" value="Homodimeric domain of signal transducing histidine kinase"/>
    <property type="match status" value="1"/>
</dbReference>
<dbReference type="Gene3D" id="3.30.450.20">
    <property type="entry name" value="PAS domain"/>
    <property type="match status" value="2"/>
</dbReference>
<dbReference type="EC" id="2.7.13.3" evidence="2"/>
<dbReference type="InterPro" id="IPR036097">
    <property type="entry name" value="HisK_dim/P_sf"/>
</dbReference>
<protein>
    <recommendedName>
        <fullName evidence="2">histidine kinase</fullName>
        <ecNumber evidence="2">2.7.13.3</ecNumber>
    </recommendedName>
</protein>
<dbReference type="InterPro" id="IPR003594">
    <property type="entry name" value="HATPase_dom"/>
</dbReference>